<comment type="subunit">
    <text evidence="3">UreD, UreF and UreG form a complex that acts as a GTP-hydrolysis-dependent molecular chaperone, activating the urease apoprotein by helping to assemble the nickel containing metallocenter of UreC. The UreE protein probably delivers the nickel.</text>
</comment>
<evidence type="ECO:0000256" key="3">
    <source>
        <dbReference type="HAMAP-Rule" id="MF_01384"/>
    </source>
</evidence>
<keyword evidence="3" id="KW-0963">Cytoplasm</keyword>
<dbReference type="PANTHER" id="PTHR33643">
    <property type="entry name" value="UREASE ACCESSORY PROTEIN D"/>
    <property type="match status" value="1"/>
</dbReference>
<dbReference type="Pfam" id="PF01774">
    <property type="entry name" value="UreD"/>
    <property type="match status" value="1"/>
</dbReference>
<proteinExistence type="inferred from homology"/>
<keyword evidence="3" id="KW-0996">Nickel insertion</keyword>
<reference evidence="5" key="1">
    <citation type="submission" date="2017-02" db="EMBL/GenBank/DDBJ databases">
        <authorList>
            <person name="Varghese N."/>
            <person name="Submissions S."/>
        </authorList>
    </citation>
    <scope>NUCLEOTIDE SEQUENCE [LARGE SCALE GENOMIC DNA]</scope>
    <source>
        <strain evidence="5">DSM 23966</strain>
    </source>
</reference>
<sequence length="274" mass="31668">MSEWTGVLDLAMEKRQGRSVAKSVYFQGAFKVMRPVYLNNYSYPCYYLLNPGGGYLDGDRYRMEITLDEQAQLTLTTQSATKVYKTPTRKVYQESVFHMKKGSYLEYLPDALIAYKDAKYYQKNIVHMEKGATLLYSDILTPGWSPEGEKFSYDMLRLKTEIYMEDELVVFDHIKLHPASQHMNGLGFMEGYTHLGSFIVVGEKTNDDLLDRLHETIQKEAGDFAFGLSKLAVPGFTIRIMANYTQVIERIISACHHVISDEWYQTKPSFLRKY</sequence>
<evidence type="ECO:0000256" key="2">
    <source>
        <dbReference type="ARBA" id="ARBA00023186"/>
    </source>
</evidence>
<comment type="similarity">
    <text evidence="1 3">Belongs to the UreD family.</text>
</comment>
<dbReference type="RefSeq" id="WP_078818314.1">
    <property type="nucleotide sequence ID" value="NZ_FUYJ01000007.1"/>
</dbReference>
<comment type="function">
    <text evidence="3">Required for maturation of urease via the functional incorporation of the urease nickel metallocenter.</text>
</comment>
<organism evidence="4 5">
    <name type="scientific">Sporosarcina newyorkensis</name>
    <dbReference type="NCBI Taxonomy" id="759851"/>
    <lineage>
        <taxon>Bacteria</taxon>
        <taxon>Bacillati</taxon>
        <taxon>Bacillota</taxon>
        <taxon>Bacilli</taxon>
        <taxon>Bacillales</taxon>
        <taxon>Caryophanaceae</taxon>
        <taxon>Sporosarcina</taxon>
    </lineage>
</organism>
<evidence type="ECO:0000313" key="5">
    <source>
        <dbReference type="Proteomes" id="UP000190042"/>
    </source>
</evidence>
<keyword evidence="2 3" id="KW-0143">Chaperone</keyword>
<dbReference type="GO" id="GO:0005737">
    <property type="term" value="C:cytoplasm"/>
    <property type="evidence" value="ECO:0007669"/>
    <property type="project" value="UniProtKB-SubCell"/>
</dbReference>
<accession>A0A1T4YP95</accession>
<dbReference type="HAMAP" id="MF_01384">
    <property type="entry name" value="UreD"/>
    <property type="match status" value="1"/>
</dbReference>
<dbReference type="PANTHER" id="PTHR33643:SF1">
    <property type="entry name" value="UREASE ACCESSORY PROTEIN D"/>
    <property type="match status" value="1"/>
</dbReference>
<dbReference type="Proteomes" id="UP000190042">
    <property type="component" value="Unassembled WGS sequence"/>
</dbReference>
<protein>
    <recommendedName>
        <fullName evidence="3">Urease accessory protein UreD</fullName>
    </recommendedName>
</protein>
<keyword evidence="5" id="KW-1185">Reference proteome</keyword>
<evidence type="ECO:0000313" key="4">
    <source>
        <dbReference type="EMBL" id="SKB03609.1"/>
    </source>
</evidence>
<gene>
    <name evidence="3" type="primary">ureD</name>
    <name evidence="4" type="ORF">SAMN04244570_3222</name>
</gene>
<comment type="subcellular location">
    <subcellularLocation>
        <location evidence="3">Cytoplasm</location>
    </subcellularLocation>
</comment>
<evidence type="ECO:0000256" key="1">
    <source>
        <dbReference type="ARBA" id="ARBA00007177"/>
    </source>
</evidence>
<dbReference type="GO" id="GO:0016151">
    <property type="term" value="F:nickel cation binding"/>
    <property type="evidence" value="ECO:0007669"/>
    <property type="project" value="UniProtKB-UniRule"/>
</dbReference>
<dbReference type="AlphaFoldDB" id="A0A1T4YP95"/>
<name>A0A1T4YP95_9BACL</name>
<dbReference type="EMBL" id="FUYJ01000007">
    <property type="protein sequence ID" value="SKB03609.1"/>
    <property type="molecule type" value="Genomic_DNA"/>
</dbReference>
<dbReference type="InterPro" id="IPR002669">
    <property type="entry name" value="UreD"/>
</dbReference>